<proteinExistence type="predicted"/>
<keyword evidence="1" id="KW-0812">Transmembrane</keyword>
<dbReference type="Proteomes" id="UP000196239">
    <property type="component" value="Chromosome 1"/>
</dbReference>
<accession>A0A128A256</accession>
<feature type="transmembrane region" description="Helical" evidence="1">
    <location>
        <begin position="267"/>
        <end position="297"/>
    </location>
</feature>
<dbReference type="InterPro" id="IPR013783">
    <property type="entry name" value="Ig-like_fold"/>
</dbReference>
<sequence length="308" mass="34025">MFALRNVLSLVFVSVLISSIFVPVYALQTSMLDPNLQITLEYPDVIKQGDRFVLSSIIKATTDQISNITLSVSSPELYSANNTFSVIKLAKGSTFGSNFELETKSDMPDGEFVANIQVIYFVKGMFDANPVKNTFVQAFHLNVQSNPILSFDIQAPNNVFSGEPFSIKGTVKNQGIKAQDVQISASSQDTNLEGRKSLLLSSLDSGKSSDFEFLVNTPKDLDIPTHIVIHVNGTYLDDQNRSHFIQDSVNVFARHRGILEIGDANGVWLGTFFIAPVVGVGTIVSSAIGFFIFLWHFKNRKKQKSKRS</sequence>
<gene>
    <name evidence="2" type="ORF">NDEV_0653</name>
</gene>
<reference evidence="3" key="1">
    <citation type="submission" date="2015-10" db="EMBL/GenBank/DDBJ databases">
        <authorList>
            <person name="Lehtovirta-Morley L.E."/>
            <person name="Vieille C."/>
        </authorList>
    </citation>
    <scope>NUCLEOTIDE SEQUENCE [LARGE SCALE GENOMIC DNA]</scope>
</reference>
<keyword evidence="1" id="KW-0472">Membrane</keyword>
<evidence type="ECO:0008006" key="4">
    <source>
        <dbReference type="Google" id="ProtNLM"/>
    </source>
</evidence>
<keyword evidence="3" id="KW-1185">Reference proteome</keyword>
<name>A0A128A256_9ARCH</name>
<evidence type="ECO:0000313" key="3">
    <source>
        <dbReference type="Proteomes" id="UP000196239"/>
    </source>
</evidence>
<organism evidence="2 3">
    <name type="scientific">Nitrosotalea devaniterrae</name>
    <dbReference type="NCBI Taxonomy" id="1078905"/>
    <lineage>
        <taxon>Archaea</taxon>
        <taxon>Nitrososphaerota</taxon>
        <taxon>Nitrososphaeria</taxon>
        <taxon>Nitrosotaleales</taxon>
        <taxon>Nitrosotaleaceae</taxon>
        <taxon>Nitrosotalea</taxon>
    </lineage>
</organism>
<protein>
    <recommendedName>
        <fullName evidence="4">CARDB domain-containing protein</fullName>
    </recommendedName>
</protein>
<dbReference type="KEGG" id="ndv:NDEV_0653"/>
<keyword evidence="1" id="KW-1133">Transmembrane helix</keyword>
<dbReference type="PANTHER" id="PTHR35902:SF6">
    <property type="entry name" value="CONSERVED WITHIN P. AEROPHILUM"/>
    <property type="match status" value="1"/>
</dbReference>
<evidence type="ECO:0000313" key="2">
    <source>
        <dbReference type="EMBL" id="CUR51418.1"/>
    </source>
</evidence>
<dbReference type="AlphaFoldDB" id="A0A128A256"/>
<dbReference type="Gene3D" id="2.60.40.10">
    <property type="entry name" value="Immunoglobulins"/>
    <property type="match status" value="1"/>
</dbReference>
<evidence type="ECO:0000256" key="1">
    <source>
        <dbReference type="SAM" id="Phobius"/>
    </source>
</evidence>
<dbReference type="PANTHER" id="PTHR35902">
    <property type="entry name" value="S-LAYER DOMAIN-LIKE PROTEIN-RELATED"/>
    <property type="match status" value="1"/>
</dbReference>
<dbReference type="EMBL" id="LN890280">
    <property type="protein sequence ID" value="CUR51418.1"/>
    <property type="molecule type" value="Genomic_DNA"/>
</dbReference>